<dbReference type="AlphaFoldDB" id="A0A1G9L9R9"/>
<gene>
    <name evidence="2" type="ORF">SAMN04488242_2103</name>
</gene>
<evidence type="ECO:0000259" key="1">
    <source>
        <dbReference type="Pfam" id="PF00117"/>
    </source>
</evidence>
<sequence length="243" mass="26677">MKPFLLLSHRPEDIEAERELVDVARFGRVDVSDVEQRRLDRVELGHVDLSRYSGIFIGGGPYNVSDSSKDDLQLRVEADLFAVTRQAVEDDFPYLGLCYGMGVLAGVTGGVVGREFGEAPSSPWITLTEEGRADPMLADSPDRFGAFTGHKEAVSVLPEGAVVLATGERSPHQLVRFGDNVYAAQFHPEIDSASLVARLIAYRTMGYYPEEEFEETIAWAQGADVGTASNDIIAAFVRRHARD</sequence>
<dbReference type="NCBIfam" id="NF005743">
    <property type="entry name" value="PRK07567.1"/>
    <property type="match status" value="1"/>
</dbReference>
<dbReference type="PANTHER" id="PTHR42695">
    <property type="entry name" value="GLUTAMINE AMIDOTRANSFERASE YLR126C-RELATED"/>
    <property type="match status" value="1"/>
</dbReference>
<dbReference type="PANTHER" id="PTHR42695:SF5">
    <property type="entry name" value="GLUTAMINE AMIDOTRANSFERASE YLR126C-RELATED"/>
    <property type="match status" value="1"/>
</dbReference>
<reference evidence="2 3" key="1">
    <citation type="submission" date="2016-10" db="EMBL/GenBank/DDBJ databases">
        <authorList>
            <person name="de Groot N.N."/>
        </authorList>
    </citation>
    <scope>NUCLEOTIDE SEQUENCE [LARGE SCALE GENOMIC DNA]</scope>
    <source>
        <strain evidence="2 3">CGMCC 1.9159</strain>
    </source>
</reference>
<dbReference type="Gene3D" id="3.40.50.880">
    <property type="match status" value="1"/>
</dbReference>
<proteinExistence type="predicted"/>
<dbReference type="EMBL" id="FNGP01000003">
    <property type="protein sequence ID" value="SDL58305.1"/>
    <property type="molecule type" value="Genomic_DNA"/>
</dbReference>
<feature type="domain" description="Glutamine amidotransferase" evidence="1">
    <location>
        <begin position="46"/>
        <end position="192"/>
    </location>
</feature>
<dbReference type="RefSeq" id="WP_176761733.1">
    <property type="nucleotide sequence ID" value="NZ_FNGP01000003.1"/>
</dbReference>
<keyword evidence="3" id="KW-1185">Reference proteome</keyword>
<dbReference type="Proteomes" id="UP000199475">
    <property type="component" value="Unassembled WGS sequence"/>
</dbReference>
<dbReference type="Pfam" id="PF00117">
    <property type="entry name" value="GATase"/>
    <property type="match status" value="1"/>
</dbReference>
<protein>
    <submittedName>
        <fullName evidence="2">GMP synthase (Glutamine-hydrolysing)</fullName>
    </submittedName>
</protein>
<dbReference type="InterPro" id="IPR017926">
    <property type="entry name" value="GATASE"/>
</dbReference>
<dbReference type="GO" id="GO:0005829">
    <property type="term" value="C:cytosol"/>
    <property type="evidence" value="ECO:0007669"/>
    <property type="project" value="TreeGrafter"/>
</dbReference>
<name>A0A1G9L9R9_9ACTN</name>
<dbReference type="InterPro" id="IPR029062">
    <property type="entry name" value="Class_I_gatase-like"/>
</dbReference>
<dbReference type="InterPro" id="IPR044992">
    <property type="entry name" value="ChyE-like"/>
</dbReference>
<dbReference type="CDD" id="cd01741">
    <property type="entry name" value="GATase1_1"/>
    <property type="match status" value="1"/>
</dbReference>
<dbReference type="STRING" id="686624.SAMN04488242_2103"/>
<evidence type="ECO:0000313" key="2">
    <source>
        <dbReference type="EMBL" id="SDL58305.1"/>
    </source>
</evidence>
<dbReference type="PROSITE" id="PS51273">
    <property type="entry name" value="GATASE_TYPE_1"/>
    <property type="match status" value="1"/>
</dbReference>
<dbReference type="SUPFAM" id="SSF52317">
    <property type="entry name" value="Class I glutamine amidotransferase-like"/>
    <property type="match status" value="1"/>
</dbReference>
<organism evidence="2 3">
    <name type="scientific">Tessaracoccus oleiagri</name>
    <dbReference type="NCBI Taxonomy" id="686624"/>
    <lineage>
        <taxon>Bacteria</taxon>
        <taxon>Bacillati</taxon>
        <taxon>Actinomycetota</taxon>
        <taxon>Actinomycetes</taxon>
        <taxon>Propionibacteriales</taxon>
        <taxon>Propionibacteriaceae</taxon>
        <taxon>Tessaracoccus</taxon>
    </lineage>
</organism>
<accession>A0A1G9L9R9</accession>
<evidence type="ECO:0000313" key="3">
    <source>
        <dbReference type="Proteomes" id="UP000199475"/>
    </source>
</evidence>